<evidence type="ECO:0000313" key="3">
    <source>
        <dbReference type="Proteomes" id="UP000238137"/>
    </source>
</evidence>
<gene>
    <name evidence="2" type="ORF">A7A09_014000</name>
</gene>
<dbReference type="Proteomes" id="UP000238137">
    <property type="component" value="Unassembled WGS sequence"/>
</dbReference>
<proteinExistence type="predicted"/>
<name>A0A3R7NX32_9RHOB</name>
<dbReference type="AlphaFoldDB" id="A0A3R7NX32"/>
<dbReference type="EMBL" id="PXNQ02000008">
    <property type="protein sequence ID" value="RNF34011.1"/>
    <property type="molecule type" value="Genomic_DNA"/>
</dbReference>
<dbReference type="OrthoDB" id="9767116at2"/>
<dbReference type="Pfam" id="PF00024">
    <property type="entry name" value="PAN_1"/>
    <property type="match status" value="1"/>
</dbReference>
<feature type="domain" description="Apple" evidence="1">
    <location>
        <begin position="292"/>
        <end position="331"/>
    </location>
</feature>
<accession>A0A3R7NX32</accession>
<sequence>MIASRPEKTVANIGESNTAFCASACVYAYLGAKYRYITPGEKLGVHKFYSQEEMSASEAMSTSQDLSAIILEYIKSRDVDPGFFSDIVSASGGSITWVTPERLLETGVVSQGVSETIVEYKNLDGMIYLRVEQDALVGRNVMTFSCGKYGAHGMAFLQEPPNAFTGPPLFHSSGQDLTIHEYKFIKHGDGNTILSYIVTPANAAILAGNSSAGIKVFNQDYSMSYGFQGSVYDPKIREMVDGCMQNFFRSPPLPPAATTPQPITPTPPAFSMERAANLDILGGDLLANGIRNISLDECERRCMNSNQCVAVSYVTGKQWCWPKGDSRTTINRQGIISSIKRLN</sequence>
<reference evidence="2" key="1">
    <citation type="submission" date="2018-05" db="EMBL/GenBank/DDBJ databases">
        <title>Reclassification of Methylarcula marina and Methylarcula terricola as Paracoccus methylarcula sp.nov., comb.nov. and Paracoccus terricola comb.nov.</title>
        <authorList>
            <person name="Shmareva M.N."/>
            <person name="Doronina N.V."/>
            <person name="Vasilenko O.V."/>
            <person name="Tarlachkov S.V."/>
            <person name="Trotsenko Y.A."/>
        </authorList>
    </citation>
    <scope>NUCLEOTIDE SEQUENCE [LARGE SCALE GENOMIC DNA]</scope>
    <source>
        <strain evidence="2">VKM B-2159</strain>
    </source>
</reference>
<dbReference type="RefSeq" id="WP_106691979.1">
    <property type="nucleotide sequence ID" value="NZ_PXNQ02000008.1"/>
</dbReference>
<comment type="caution">
    <text evidence="2">The sequence shown here is derived from an EMBL/GenBank/DDBJ whole genome shotgun (WGS) entry which is preliminary data.</text>
</comment>
<protein>
    <recommendedName>
        <fullName evidence="1">Apple domain-containing protein</fullName>
    </recommendedName>
</protein>
<organism evidence="2 3">
    <name type="scientific">Paracoccus methylarcula</name>
    <dbReference type="NCBI Taxonomy" id="72022"/>
    <lineage>
        <taxon>Bacteria</taxon>
        <taxon>Pseudomonadati</taxon>
        <taxon>Pseudomonadota</taxon>
        <taxon>Alphaproteobacteria</taxon>
        <taxon>Rhodobacterales</taxon>
        <taxon>Paracoccaceae</taxon>
        <taxon>Paracoccus</taxon>
    </lineage>
</organism>
<dbReference type="InterPro" id="IPR003609">
    <property type="entry name" value="Pan_app"/>
</dbReference>
<keyword evidence="3" id="KW-1185">Reference proteome</keyword>
<dbReference type="Gene3D" id="3.50.4.10">
    <property type="entry name" value="Hepatocyte Growth Factor"/>
    <property type="match status" value="1"/>
</dbReference>
<evidence type="ECO:0000313" key="2">
    <source>
        <dbReference type="EMBL" id="RNF34011.1"/>
    </source>
</evidence>
<evidence type="ECO:0000259" key="1">
    <source>
        <dbReference type="Pfam" id="PF00024"/>
    </source>
</evidence>